<gene>
    <name evidence="6" type="ORF">DF185_15580</name>
</gene>
<keyword evidence="3 6" id="KW-0012">Acyltransferase</keyword>
<comment type="caution">
    <text evidence="6">The sequence shown here is derived from an EMBL/GenBank/DDBJ whole genome shotgun (WGS) entry which is preliminary data.</text>
</comment>
<evidence type="ECO:0000259" key="5">
    <source>
        <dbReference type="SMART" id="SM00563"/>
    </source>
</evidence>
<evidence type="ECO:0000313" key="7">
    <source>
        <dbReference type="Proteomes" id="UP000248079"/>
    </source>
</evidence>
<proteinExistence type="predicted"/>
<dbReference type="GO" id="GO:0006654">
    <property type="term" value="P:phosphatidic acid biosynthetic process"/>
    <property type="evidence" value="ECO:0007669"/>
    <property type="project" value="TreeGrafter"/>
</dbReference>
<dbReference type="PANTHER" id="PTHR10434:SF11">
    <property type="entry name" value="1-ACYL-SN-GLYCEROL-3-PHOSPHATE ACYLTRANSFERASE"/>
    <property type="match status" value="1"/>
</dbReference>
<comment type="pathway">
    <text evidence="1">Lipid metabolism.</text>
</comment>
<keyword evidence="4" id="KW-1133">Transmembrane helix</keyword>
<keyword evidence="4" id="KW-0472">Membrane</keyword>
<dbReference type="GO" id="GO:0003841">
    <property type="term" value="F:1-acylglycerol-3-phosphate O-acyltransferase activity"/>
    <property type="evidence" value="ECO:0007669"/>
    <property type="project" value="TreeGrafter"/>
</dbReference>
<evidence type="ECO:0000256" key="2">
    <source>
        <dbReference type="ARBA" id="ARBA00022679"/>
    </source>
</evidence>
<protein>
    <submittedName>
        <fullName evidence="6">1-acyl-sn-glycerol-3-phosphate acyltransferase</fullName>
    </submittedName>
</protein>
<dbReference type="InterPro" id="IPR002123">
    <property type="entry name" value="Plipid/glycerol_acylTrfase"/>
</dbReference>
<keyword evidence="2 6" id="KW-0808">Transferase</keyword>
<dbReference type="SUPFAM" id="SSF69593">
    <property type="entry name" value="Glycerol-3-phosphate (1)-acyltransferase"/>
    <property type="match status" value="1"/>
</dbReference>
<evidence type="ECO:0000256" key="1">
    <source>
        <dbReference type="ARBA" id="ARBA00005189"/>
    </source>
</evidence>
<feature type="transmembrane region" description="Helical" evidence="4">
    <location>
        <begin position="7"/>
        <end position="27"/>
    </location>
</feature>
<evidence type="ECO:0000256" key="4">
    <source>
        <dbReference type="SAM" id="Phobius"/>
    </source>
</evidence>
<organism evidence="6 7">
    <name type="scientific">Marinifilum breve</name>
    <dbReference type="NCBI Taxonomy" id="2184082"/>
    <lineage>
        <taxon>Bacteria</taxon>
        <taxon>Pseudomonadati</taxon>
        <taxon>Bacteroidota</taxon>
        <taxon>Bacteroidia</taxon>
        <taxon>Marinilabiliales</taxon>
        <taxon>Marinifilaceae</taxon>
    </lineage>
</organism>
<dbReference type="CDD" id="cd07989">
    <property type="entry name" value="LPLAT_AGPAT-like"/>
    <property type="match status" value="1"/>
</dbReference>
<evidence type="ECO:0000313" key="6">
    <source>
        <dbReference type="EMBL" id="PXX98796.1"/>
    </source>
</evidence>
<dbReference type="Proteomes" id="UP000248079">
    <property type="component" value="Unassembled WGS sequence"/>
</dbReference>
<dbReference type="Pfam" id="PF01553">
    <property type="entry name" value="Acyltransferase"/>
    <property type="match status" value="1"/>
</dbReference>
<dbReference type="OrthoDB" id="9803035at2"/>
<dbReference type="SMART" id="SM00563">
    <property type="entry name" value="PlsC"/>
    <property type="match status" value="1"/>
</dbReference>
<sequence>MTKILSYILTTIFYILFFLLLVIFHPIQVISLKLFGYKAHKNSVDVLNFFLMRLVGILGVRITYEGRAELPTDRPLIIVSNHQGTYDIPPIVWIFRKYHPKFISKKELAKNIPSVSYNLRHSGAALIDRSNRAQAIPEIHKLGKLIAKNNYAACIFPEGTRSKTGKMRKFKSGGIETLLNAAPNALIVPFAVDGNYKIERRGMFPLCIGQRVKYSILAPIETEGKSAVEITNEAEKVIREKLKQL</sequence>
<dbReference type="RefSeq" id="WP_110361687.1">
    <property type="nucleotide sequence ID" value="NZ_QFLI01000007.1"/>
</dbReference>
<evidence type="ECO:0000256" key="3">
    <source>
        <dbReference type="ARBA" id="ARBA00023315"/>
    </source>
</evidence>
<name>A0A2V3ZUR0_9BACT</name>
<reference evidence="6 7" key="1">
    <citation type="submission" date="2018-05" db="EMBL/GenBank/DDBJ databases">
        <title>Marinifilum breve JC075T sp. nov., a marine bacterium isolated from Yongle Blue Hole in the South China Sea.</title>
        <authorList>
            <person name="Fu T."/>
        </authorList>
    </citation>
    <scope>NUCLEOTIDE SEQUENCE [LARGE SCALE GENOMIC DNA]</scope>
    <source>
        <strain evidence="6 7">JC075</strain>
    </source>
</reference>
<keyword evidence="4" id="KW-0812">Transmembrane</keyword>
<dbReference type="EMBL" id="QFLI01000007">
    <property type="protein sequence ID" value="PXX98796.1"/>
    <property type="molecule type" value="Genomic_DNA"/>
</dbReference>
<dbReference type="PANTHER" id="PTHR10434">
    <property type="entry name" value="1-ACYL-SN-GLYCEROL-3-PHOSPHATE ACYLTRANSFERASE"/>
    <property type="match status" value="1"/>
</dbReference>
<accession>A0A2V3ZUR0</accession>
<dbReference type="AlphaFoldDB" id="A0A2V3ZUR0"/>
<feature type="domain" description="Phospholipid/glycerol acyltransferase" evidence="5">
    <location>
        <begin position="76"/>
        <end position="195"/>
    </location>
</feature>
<keyword evidence="7" id="KW-1185">Reference proteome</keyword>